<gene>
    <name evidence="1" type="ORF">AYJ53_07555</name>
</gene>
<organism evidence="1 2">
    <name type="scientific">Lactobacillus johnsonii</name>
    <dbReference type="NCBI Taxonomy" id="33959"/>
    <lineage>
        <taxon>Bacteria</taxon>
        <taxon>Bacillati</taxon>
        <taxon>Bacillota</taxon>
        <taxon>Bacilli</taxon>
        <taxon>Lactobacillales</taxon>
        <taxon>Lactobacillaceae</taxon>
        <taxon>Lactobacillus</taxon>
    </lineage>
</organism>
<accession>A0A9X0LYU2</accession>
<dbReference type="RefSeq" id="WP_061399897.1">
    <property type="nucleotide sequence ID" value="NZ_LSNG01000005.1"/>
</dbReference>
<dbReference type="EMBL" id="LSNG01000005">
    <property type="protein sequence ID" value="KXN76913.1"/>
    <property type="molecule type" value="Genomic_DNA"/>
</dbReference>
<sequence length="108" mass="12637">MSYWIGLVEPDKKHRGIEDFGVHCSWNFREMMEHLPCGWVREWQGKQVRDMLQILNDSYFELANHTGLYEKYETDSDRNLGSIESCMNILQQCYAGFSSNPQGIIVVD</sequence>
<comment type="caution">
    <text evidence="1">The sequence shown here is derived from an EMBL/GenBank/DDBJ whole genome shotgun (WGS) entry which is preliminary data.</text>
</comment>
<evidence type="ECO:0000313" key="1">
    <source>
        <dbReference type="EMBL" id="KXN76913.1"/>
    </source>
</evidence>
<dbReference type="OrthoDB" id="2324398at2"/>
<dbReference type="Proteomes" id="UP000070346">
    <property type="component" value="Unassembled WGS sequence"/>
</dbReference>
<protein>
    <submittedName>
        <fullName evidence="1">Uncharacterized protein</fullName>
    </submittedName>
</protein>
<proteinExistence type="predicted"/>
<evidence type="ECO:0000313" key="2">
    <source>
        <dbReference type="Proteomes" id="UP000070346"/>
    </source>
</evidence>
<reference evidence="1 2" key="1">
    <citation type="submission" date="2016-02" db="EMBL/GenBank/DDBJ databases">
        <title>Complete Genome Sequences of Lactobacillus johnsonii Strain W1.</title>
        <authorList>
            <person name="Sun Y."/>
            <person name="Wu X."/>
        </authorList>
    </citation>
    <scope>NUCLEOTIDE SEQUENCE [LARGE SCALE GENOMIC DNA]</scope>
    <source>
        <strain evidence="1 2">W1</strain>
    </source>
</reference>
<dbReference type="AlphaFoldDB" id="A0A9X0LYU2"/>
<name>A0A9X0LYU2_LACJH</name>